<keyword evidence="5" id="KW-0012">Acyltransferase</keyword>
<dbReference type="Proteomes" id="UP000076935">
    <property type="component" value="Unassembled WGS sequence"/>
</dbReference>
<protein>
    <submittedName>
        <fullName evidence="5">Acyltransferase</fullName>
    </submittedName>
</protein>
<comment type="similarity">
    <text evidence="2">Belongs to the acyltransferase 3 family.</text>
</comment>
<feature type="transmembrane region" description="Helical" evidence="3">
    <location>
        <begin position="290"/>
        <end position="313"/>
    </location>
</feature>
<dbReference type="PANTHER" id="PTHR37312">
    <property type="entry name" value="MEMBRANE-BOUND ACYLTRANSFERASE YKRP-RELATED"/>
    <property type="match status" value="1"/>
</dbReference>
<evidence type="ECO:0000256" key="1">
    <source>
        <dbReference type="ARBA" id="ARBA00004370"/>
    </source>
</evidence>
<evidence type="ECO:0000313" key="5">
    <source>
        <dbReference type="EMBL" id="OAH62241.1"/>
    </source>
</evidence>
<dbReference type="InterPro" id="IPR002656">
    <property type="entry name" value="Acyl_transf_3_dom"/>
</dbReference>
<evidence type="ECO:0000259" key="4">
    <source>
        <dbReference type="Pfam" id="PF01757"/>
    </source>
</evidence>
<dbReference type="AlphaFoldDB" id="A0A177LC95"/>
<dbReference type="Pfam" id="PF01757">
    <property type="entry name" value="Acyl_transf_3"/>
    <property type="match status" value="1"/>
</dbReference>
<keyword evidence="3" id="KW-0812">Transmembrane</keyword>
<feature type="transmembrane region" description="Helical" evidence="3">
    <location>
        <begin position="257"/>
        <end position="278"/>
    </location>
</feature>
<keyword evidence="3" id="KW-1133">Transmembrane helix</keyword>
<feature type="transmembrane region" description="Helical" evidence="3">
    <location>
        <begin position="74"/>
        <end position="92"/>
    </location>
</feature>
<keyword evidence="3" id="KW-0472">Membrane</keyword>
<dbReference type="RefSeq" id="WP_063965014.1">
    <property type="nucleotide sequence ID" value="NZ_JBCNAN010000043.1"/>
</dbReference>
<comment type="subcellular location">
    <subcellularLocation>
        <location evidence="1">Membrane</location>
    </subcellularLocation>
</comment>
<feature type="transmembrane region" description="Helical" evidence="3">
    <location>
        <begin position="154"/>
        <end position="172"/>
    </location>
</feature>
<name>A0A177LC95_9BACI</name>
<feature type="transmembrane region" description="Helical" evidence="3">
    <location>
        <begin position="12"/>
        <end position="29"/>
    </location>
</feature>
<dbReference type="InterPro" id="IPR052734">
    <property type="entry name" value="Nod_factor_acetyltransferase"/>
</dbReference>
<accession>A0A177LC95</accession>
<keyword evidence="6" id="KW-1185">Reference proteome</keyword>
<organism evidence="5 6">
    <name type="scientific">Domibacillus aminovorans</name>
    <dbReference type="NCBI Taxonomy" id="29332"/>
    <lineage>
        <taxon>Bacteria</taxon>
        <taxon>Bacillati</taxon>
        <taxon>Bacillota</taxon>
        <taxon>Bacilli</taxon>
        <taxon>Bacillales</taxon>
        <taxon>Bacillaceae</taxon>
        <taxon>Domibacillus</taxon>
    </lineage>
</organism>
<gene>
    <name evidence="5" type="ORF">AWH49_01875</name>
</gene>
<feature type="transmembrane region" description="Helical" evidence="3">
    <location>
        <begin position="98"/>
        <end position="121"/>
    </location>
</feature>
<feature type="transmembrane region" description="Helical" evidence="3">
    <location>
        <begin position="35"/>
        <end position="53"/>
    </location>
</feature>
<dbReference type="GO" id="GO:0016747">
    <property type="term" value="F:acyltransferase activity, transferring groups other than amino-acyl groups"/>
    <property type="evidence" value="ECO:0007669"/>
    <property type="project" value="InterPro"/>
</dbReference>
<comment type="caution">
    <text evidence="5">The sequence shown here is derived from an EMBL/GenBank/DDBJ whole genome shotgun (WGS) entry which is preliminary data.</text>
</comment>
<dbReference type="PANTHER" id="PTHR37312:SF1">
    <property type="entry name" value="MEMBRANE-BOUND ACYLTRANSFERASE YKRP-RELATED"/>
    <property type="match status" value="1"/>
</dbReference>
<feature type="domain" description="Acyltransferase 3" evidence="4">
    <location>
        <begin position="6"/>
        <end position="305"/>
    </location>
</feature>
<feature type="transmembrane region" description="Helical" evidence="3">
    <location>
        <begin position="128"/>
        <end position="148"/>
    </location>
</feature>
<feature type="transmembrane region" description="Helical" evidence="3">
    <location>
        <begin position="184"/>
        <end position="202"/>
    </location>
</feature>
<dbReference type="EMBL" id="LQWY01000012">
    <property type="protein sequence ID" value="OAH62241.1"/>
    <property type="molecule type" value="Genomic_DNA"/>
</dbReference>
<dbReference type="STRING" id="29332.AWH48_10000"/>
<keyword evidence="5" id="KW-0808">Transferase</keyword>
<feature type="transmembrane region" description="Helical" evidence="3">
    <location>
        <begin position="229"/>
        <end position="250"/>
    </location>
</feature>
<proteinExistence type="inferred from homology"/>
<evidence type="ECO:0000256" key="2">
    <source>
        <dbReference type="ARBA" id="ARBA00007400"/>
    </source>
</evidence>
<reference evidence="5 6" key="1">
    <citation type="submission" date="2016-01" db="EMBL/GenBank/DDBJ databases">
        <title>Investigation of taxonomic status of Bacillus aminovorans.</title>
        <authorList>
            <person name="Verma A."/>
            <person name="Pal Y."/>
            <person name="Krishnamurthi S."/>
        </authorList>
    </citation>
    <scope>NUCLEOTIDE SEQUENCE [LARGE SCALE GENOMIC DNA]</scope>
    <source>
        <strain evidence="5 6">DSM 1314</strain>
    </source>
</reference>
<sequence length="330" mass="38453">MKKRDYYFDNVRFVLIFFVVFGHLLRPYIDESPLIYALYMSIYLFHMPAFIFVSGYFAKGIMRPGYIKKVTRKLLIPLLIFHVIYSAFYFWIEHEETLSISLLIPEWSLWFLLSLFFWNILLRITVKWVKPSLAIVLAIGLGLLIGMVPESLHVLSIGRTFVFFPFFLIGYYTKREWFAPLFTTRARIVLLLIAAILFLFFYKNTSIQIEWLFGSGSYDDLGANSLSGVAWRSLVYILNVIMIAFILSIVTHKSFFFTTWGQNTLYVYLLHGFFIQTSRHLNTLERPPSLFVLFLTAAALTLLLSSPLAAALFRPFLEQKRPGFLIKKGD</sequence>
<evidence type="ECO:0000256" key="3">
    <source>
        <dbReference type="SAM" id="Phobius"/>
    </source>
</evidence>
<evidence type="ECO:0000313" key="6">
    <source>
        <dbReference type="Proteomes" id="UP000076935"/>
    </source>
</evidence>